<keyword evidence="4" id="KW-0812">Transmembrane</keyword>
<dbReference type="Pfam" id="PF01638">
    <property type="entry name" value="HxlR"/>
    <property type="match status" value="1"/>
</dbReference>
<protein>
    <submittedName>
        <fullName evidence="6">Helix-turn-helix transcriptional regulator</fullName>
    </submittedName>
</protein>
<evidence type="ECO:0000256" key="3">
    <source>
        <dbReference type="ARBA" id="ARBA00023163"/>
    </source>
</evidence>
<keyword evidence="1" id="KW-0805">Transcription regulation</keyword>
<evidence type="ECO:0000313" key="7">
    <source>
        <dbReference type="Proteomes" id="UP001275440"/>
    </source>
</evidence>
<dbReference type="PANTHER" id="PTHR33204">
    <property type="entry name" value="TRANSCRIPTIONAL REGULATOR, MARR FAMILY"/>
    <property type="match status" value="1"/>
</dbReference>
<evidence type="ECO:0000313" key="6">
    <source>
        <dbReference type="EMBL" id="MDV2475647.1"/>
    </source>
</evidence>
<evidence type="ECO:0000256" key="1">
    <source>
        <dbReference type="ARBA" id="ARBA00023015"/>
    </source>
</evidence>
<keyword evidence="4" id="KW-1133">Transmembrane helix</keyword>
<feature type="domain" description="HTH hxlR-type" evidence="5">
    <location>
        <begin position="82"/>
        <end position="180"/>
    </location>
</feature>
<comment type="caution">
    <text evidence="6">The sequence shown here is derived from an EMBL/GenBank/DDBJ whole genome shotgun (WGS) entry which is preliminary data.</text>
</comment>
<keyword evidence="3" id="KW-0804">Transcription</keyword>
<keyword evidence="7" id="KW-1185">Reference proteome</keyword>
<evidence type="ECO:0000256" key="2">
    <source>
        <dbReference type="ARBA" id="ARBA00023125"/>
    </source>
</evidence>
<dbReference type="InterPro" id="IPR002577">
    <property type="entry name" value="HTH_HxlR"/>
</dbReference>
<gene>
    <name evidence="6" type="ORF">F8M49_10115</name>
</gene>
<dbReference type="PROSITE" id="PS51118">
    <property type="entry name" value="HTH_HXLR"/>
    <property type="match status" value="1"/>
</dbReference>
<dbReference type="InterPro" id="IPR036390">
    <property type="entry name" value="WH_DNA-bd_sf"/>
</dbReference>
<dbReference type="SUPFAM" id="SSF46785">
    <property type="entry name" value="Winged helix' DNA-binding domain"/>
    <property type="match status" value="1"/>
</dbReference>
<sequence length="380" mass="41272">MKRPSTPAARTIRSYPSRSRSGCLGTCGVFGWTVIVTPGVSFVLLPESAVPPCTASSNFEPPEAARRWDTRVVGSSEFVGYCSFTKAIEHLGDRWSLLIVRELGMVGPQGFNDLATALPGRISRSVLADRLRRLETLGLVSRGEGPGARPAYRLTAVGDGLMATLGSLRVWADTWLPDDPGMLDRDPDIVLGWLAQRVDPGRAPERPVVLELRLHHRYDRRYWLVLQRGVEPYGCLTDPLLDASRYVYLESSLPALLALARGRCGWSDACGDGSVTAAGDPDLLGRVTDWFRPVSDPPVCRCGGSGRHNGTRARQRTPAVGSRRWSTSEIVINPTTRPPSVTVARWFRVSRMVRNASYTGTAASTVSAGRISSAARTSGA</sequence>
<organism evidence="6 7">
    <name type="scientific">Rhodococcus zopfii</name>
    <dbReference type="NCBI Taxonomy" id="43772"/>
    <lineage>
        <taxon>Bacteria</taxon>
        <taxon>Bacillati</taxon>
        <taxon>Actinomycetota</taxon>
        <taxon>Actinomycetes</taxon>
        <taxon>Mycobacteriales</taxon>
        <taxon>Nocardiaceae</taxon>
        <taxon>Rhodococcus</taxon>
    </lineage>
</organism>
<name>A0ABU3WNS0_9NOCA</name>
<feature type="transmembrane region" description="Helical" evidence="4">
    <location>
        <begin position="21"/>
        <end position="45"/>
    </location>
</feature>
<reference evidence="6 7" key="1">
    <citation type="submission" date="2019-10" db="EMBL/GenBank/DDBJ databases">
        <title>Draft Genome Assembly of Rhodococcus zopfii DSM44189.</title>
        <authorList>
            <person name="Sutton J.M."/>
            <person name="Akob D.M."/>
            <person name="Bushman T.J."/>
        </authorList>
    </citation>
    <scope>NUCLEOTIDE SEQUENCE [LARGE SCALE GENOMIC DNA]</scope>
    <source>
        <strain evidence="6 7">DSM 44189</strain>
    </source>
</reference>
<keyword evidence="2" id="KW-0238">DNA-binding</keyword>
<accession>A0ABU3WNS0</accession>
<dbReference type="Gene3D" id="1.10.10.10">
    <property type="entry name" value="Winged helix-like DNA-binding domain superfamily/Winged helix DNA-binding domain"/>
    <property type="match status" value="1"/>
</dbReference>
<dbReference type="InterPro" id="IPR036388">
    <property type="entry name" value="WH-like_DNA-bd_sf"/>
</dbReference>
<dbReference type="EMBL" id="WBMO01000001">
    <property type="protein sequence ID" value="MDV2475647.1"/>
    <property type="molecule type" value="Genomic_DNA"/>
</dbReference>
<dbReference type="PANTHER" id="PTHR33204:SF18">
    <property type="entry name" value="TRANSCRIPTIONAL REGULATORY PROTEIN"/>
    <property type="match status" value="1"/>
</dbReference>
<evidence type="ECO:0000256" key="4">
    <source>
        <dbReference type="SAM" id="Phobius"/>
    </source>
</evidence>
<dbReference type="InterPro" id="IPR011991">
    <property type="entry name" value="ArsR-like_HTH"/>
</dbReference>
<dbReference type="Proteomes" id="UP001275440">
    <property type="component" value="Unassembled WGS sequence"/>
</dbReference>
<keyword evidence="4" id="KW-0472">Membrane</keyword>
<dbReference type="CDD" id="cd00090">
    <property type="entry name" value="HTH_ARSR"/>
    <property type="match status" value="1"/>
</dbReference>
<evidence type="ECO:0000259" key="5">
    <source>
        <dbReference type="PROSITE" id="PS51118"/>
    </source>
</evidence>
<proteinExistence type="predicted"/>